<dbReference type="Proteomes" id="UP000053593">
    <property type="component" value="Unassembled WGS sequence"/>
</dbReference>
<evidence type="ECO:0000313" key="2">
    <source>
        <dbReference type="Proteomes" id="UP000053593"/>
    </source>
</evidence>
<protein>
    <submittedName>
        <fullName evidence="1">Unplaced genomic scaffold GYMLUscaffold_37, whole genome shotgun sequence</fullName>
    </submittedName>
</protein>
<accession>A0A0D0BSZ8</accession>
<evidence type="ECO:0000313" key="1">
    <source>
        <dbReference type="EMBL" id="KIK58471.1"/>
    </source>
</evidence>
<organism evidence="1 2">
    <name type="scientific">Collybiopsis luxurians FD-317 M1</name>
    <dbReference type="NCBI Taxonomy" id="944289"/>
    <lineage>
        <taxon>Eukaryota</taxon>
        <taxon>Fungi</taxon>
        <taxon>Dikarya</taxon>
        <taxon>Basidiomycota</taxon>
        <taxon>Agaricomycotina</taxon>
        <taxon>Agaricomycetes</taxon>
        <taxon>Agaricomycetidae</taxon>
        <taxon>Agaricales</taxon>
        <taxon>Marasmiineae</taxon>
        <taxon>Omphalotaceae</taxon>
        <taxon>Collybiopsis</taxon>
        <taxon>Collybiopsis luxurians</taxon>
    </lineage>
</organism>
<proteinExistence type="predicted"/>
<dbReference type="EMBL" id="KN834785">
    <property type="protein sequence ID" value="KIK58471.1"/>
    <property type="molecule type" value="Genomic_DNA"/>
</dbReference>
<dbReference type="OrthoDB" id="5582182at2759"/>
<sequence length="208" mass="22620">MSDPVSNPDWLNHSFQPISDISTTPNLSAPATLTFQDLSIIKGNFDHFRQYQADTTKSLSDTSQAILAIQSQLTAPNPPLPPPPSVPSAPSVIPMNLKPPSFNTPPTFKGKASEVDMFIAKILDVAKSQGTTLLTDQQKCMYMAAFFGEDSPSQWYYAMHLSCTTLLNSFTNFVDAFKEHFGDSNLAYNAGLKLKKLVQTGSAAAHAC</sequence>
<keyword evidence="2" id="KW-1185">Reference proteome</keyword>
<dbReference type="AlphaFoldDB" id="A0A0D0BSZ8"/>
<reference evidence="1 2" key="1">
    <citation type="submission" date="2014-04" db="EMBL/GenBank/DDBJ databases">
        <title>Evolutionary Origins and Diversification of the Mycorrhizal Mutualists.</title>
        <authorList>
            <consortium name="DOE Joint Genome Institute"/>
            <consortium name="Mycorrhizal Genomics Consortium"/>
            <person name="Kohler A."/>
            <person name="Kuo A."/>
            <person name="Nagy L.G."/>
            <person name="Floudas D."/>
            <person name="Copeland A."/>
            <person name="Barry K.W."/>
            <person name="Cichocki N."/>
            <person name="Veneault-Fourrey C."/>
            <person name="LaButti K."/>
            <person name="Lindquist E.A."/>
            <person name="Lipzen A."/>
            <person name="Lundell T."/>
            <person name="Morin E."/>
            <person name="Murat C."/>
            <person name="Riley R."/>
            <person name="Ohm R."/>
            <person name="Sun H."/>
            <person name="Tunlid A."/>
            <person name="Henrissat B."/>
            <person name="Grigoriev I.V."/>
            <person name="Hibbett D.S."/>
            <person name="Martin F."/>
        </authorList>
    </citation>
    <scope>NUCLEOTIDE SEQUENCE [LARGE SCALE GENOMIC DNA]</scope>
    <source>
        <strain evidence="1 2">FD-317 M1</strain>
    </source>
</reference>
<name>A0A0D0BSZ8_9AGAR</name>
<gene>
    <name evidence="1" type="ORF">GYMLUDRAFT_60725</name>
</gene>
<dbReference type="HOGENOM" id="CLU_044740_1_0_1"/>